<dbReference type="PANTHER" id="PTHR30614">
    <property type="entry name" value="MEMBRANE COMPONENT OF AMINO ACID ABC TRANSPORTER"/>
    <property type="match status" value="1"/>
</dbReference>
<dbReference type="InterPro" id="IPR010065">
    <property type="entry name" value="AA_ABC_transptr_permease_3TM"/>
</dbReference>
<dbReference type="Gene3D" id="1.10.3720.10">
    <property type="entry name" value="MetI-like"/>
    <property type="match status" value="1"/>
</dbReference>
<dbReference type="Pfam" id="PF00528">
    <property type="entry name" value="BPD_transp_1"/>
    <property type="match status" value="1"/>
</dbReference>
<organism evidence="11 12">
    <name type="scientific">Novosphingobium arvoryzae</name>
    <dbReference type="NCBI Taxonomy" id="1256514"/>
    <lineage>
        <taxon>Bacteria</taxon>
        <taxon>Pseudomonadati</taxon>
        <taxon>Pseudomonadota</taxon>
        <taxon>Alphaproteobacteria</taxon>
        <taxon>Sphingomonadales</taxon>
        <taxon>Sphingomonadaceae</taxon>
        <taxon>Novosphingobium</taxon>
    </lineage>
</organism>
<dbReference type="InterPro" id="IPR035906">
    <property type="entry name" value="MetI-like_sf"/>
</dbReference>
<dbReference type="GO" id="GO:0043190">
    <property type="term" value="C:ATP-binding cassette (ABC) transporter complex"/>
    <property type="evidence" value="ECO:0007669"/>
    <property type="project" value="InterPro"/>
</dbReference>
<keyword evidence="3 9" id="KW-0813">Transport</keyword>
<evidence type="ECO:0000256" key="6">
    <source>
        <dbReference type="ARBA" id="ARBA00022970"/>
    </source>
</evidence>
<evidence type="ECO:0000256" key="2">
    <source>
        <dbReference type="ARBA" id="ARBA00010072"/>
    </source>
</evidence>
<protein>
    <submittedName>
        <fullName evidence="11">Amino acid ABC transporter permease</fullName>
    </submittedName>
</protein>
<dbReference type="PROSITE" id="PS50928">
    <property type="entry name" value="ABC_TM1"/>
    <property type="match status" value="1"/>
</dbReference>
<dbReference type="AlphaFoldDB" id="A0A918R757"/>
<dbReference type="NCBIfam" id="TIGR01726">
    <property type="entry name" value="HEQRo_perm_3TM"/>
    <property type="match status" value="1"/>
</dbReference>
<keyword evidence="4" id="KW-1003">Cell membrane</keyword>
<dbReference type="SUPFAM" id="SSF161098">
    <property type="entry name" value="MetI-like"/>
    <property type="match status" value="1"/>
</dbReference>
<feature type="transmembrane region" description="Helical" evidence="9">
    <location>
        <begin position="61"/>
        <end position="82"/>
    </location>
</feature>
<evidence type="ECO:0000256" key="3">
    <source>
        <dbReference type="ARBA" id="ARBA00022448"/>
    </source>
</evidence>
<dbReference type="Proteomes" id="UP000634139">
    <property type="component" value="Unassembled WGS sequence"/>
</dbReference>
<dbReference type="GO" id="GO:0015184">
    <property type="term" value="F:L-cystine transmembrane transporter activity"/>
    <property type="evidence" value="ECO:0007669"/>
    <property type="project" value="TreeGrafter"/>
</dbReference>
<dbReference type="InterPro" id="IPR043429">
    <property type="entry name" value="ArtM/GltK/GlnP/TcyL/YhdX-like"/>
</dbReference>
<evidence type="ECO:0000259" key="10">
    <source>
        <dbReference type="PROSITE" id="PS50928"/>
    </source>
</evidence>
<reference evidence="11" key="2">
    <citation type="submission" date="2020-09" db="EMBL/GenBank/DDBJ databases">
        <authorList>
            <person name="Sun Q."/>
            <person name="Kim S."/>
        </authorList>
    </citation>
    <scope>NUCLEOTIDE SEQUENCE</scope>
    <source>
        <strain evidence="11">KCTC 32422</strain>
    </source>
</reference>
<evidence type="ECO:0000256" key="8">
    <source>
        <dbReference type="ARBA" id="ARBA00023136"/>
    </source>
</evidence>
<evidence type="ECO:0000256" key="4">
    <source>
        <dbReference type="ARBA" id="ARBA00022475"/>
    </source>
</evidence>
<keyword evidence="5 9" id="KW-0812">Transmembrane</keyword>
<feature type="transmembrane region" description="Helical" evidence="9">
    <location>
        <begin position="27"/>
        <end position="49"/>
    </location>
</feature>
<evidence type="ECO:0000313" key="11">
    <source>
        <dbReference type="EMBL" id="GGZ88163.1"/>
    </source>
</evidence>
<feature type="domain" description="ABC transmembrane type-1" evidence="10">
    <location>
        <begin position="23"/>
        <end position="211"/>
    </location>
</feature>
<name>A0A918R757_9SPHN</name>
<evidence type="ECO:0000256" key="9">
    <source>
        <dbReference type="RuleBase" id="RU363032"/>
    </source>
</evidence>
<keyword evidence="12" id="KW-1185">Reference proteome</keyword>
<accession>A0A918R757</accession>
<feature type="transmembrane region" description="Helical" evidence="9">
    <location>
        <begin position="187"/>
        <end position="211"/>
    </location>
</feature>
<dbReference type="CDD" id="cd06261">
    <property type="entry name" value="TM_PBP2"/>
    <property type="match status" value="1"/>
</dbReference>
<proteinExistence type="inferred from homology"/>
<evidence type="ECO:0000313" key="12">
    <source>
        <dbReference type="Proteomes" id="UP000634139"/>
    </source>
</evidence>
<keyword evidence="6" id="KW-0029">Amino-acid transport</keyword>
<keyword evidence="8 9" id="KW-0472">Membrane</keyword>
<gene>
    <name evidence="11" type="ORF">GCM10011617_03750</name>
</gene>
<comment type="caution">
    <text evidence="11">The sequence shown here is derived from an EMBL/GenBank/DDBJ whole genome shotgun (WGS) entry which is preliminary data.</text>
</comment>
<dbReference type="PANTHER" id="PTHR30614:SF0">
    <property type="entry name" value="L-CYSTINE TRANSPORT SYSTEM PERMEASE PROTEIN TCYL"/>
    <property type="match status" value="1"/>
</dbReference>
<feature type="transmembrane region" description="Helical" evidence="9">
    <location>
        <begin position="88"/>
        <end position="108"/>
    </location>
</feature>
<dbReference type="InterPro" id="IPR000515">
    <property type="entry name" value="MetI-like"/>
</dbReference>
<comment type="similarity">
    <text evidence="2">Belongs to the binding-protein-dependent transport system permease family. HisMQ subfamily.</text>
</comment>
<dbReference type="EMBL" id="BMZD01000001">
    <property type="protein sequence ID" value="GGZ88163.1"/>
    <property type="molecule type" value="Genomic_DNA"/>
</dbReference>
<evidence type="ECO:0000256" key="7">
    <source>
        <dbReference type="ARBA" id="ARBA00022989"/>
    </source>
</evidence>
<evidence type="ECO:0000256" key="1">
    <source>
        <dbReference type="ARBA" id="ARBA00004429"/>
    </source>
</evidence>
<sequence length="224" mass="24604">MGGNFPALLVQLQADLPSLISALGETVLLSVIITINGLIGGLLVFYLTLSNSGVVRKIINGYISIFIGTPLIVFLFLLYYGLPTIGIRLSPFVIAVFGFFLNVSAYNARFLVTAYKGLLPTELEAAKAQGFSRGQIFRLVTAPQVLRLAAPALASQAIQNTKDSSIVFLIQYTEFFAGMQEIAMRSFLFFETYFVTALVYLLLVSVIVLAMRRLERRFTIPGLS</sequence>
<comment type="subcellular location">
    <subcellularLocation>
        <location evidence="1">Cell inner membrane</location>
        <topology evidence="1">Multi-pass membrane protein</topology>
    </subcellularLocation>
    <subcellularLocation>
        <location evidence="9">Cell membrane</location>
        <topology evidence="9">Multi-pass membrane protein</topology>
    </subcellularLocation>
</comment>
<reference evidence="11" key="1">
    <citation type="journal article" date="2014" name="Int. J. Syst. Evol. Microbiol.">
        <title>Complete genome sequence of Corynebacterium casei LMG S-19264T (=DSM 44701T), isolated from a smear-ripened cheese.</title>
        <authorList>
            <consortium name="US DOE Joint Genome Institute (JGI-PGF)"/>
            <person name="Walter F."/>
            <person name="Albersmeier A."/>
            <person name="Kalinowski J."/>
            <person name="Ruckert C."/>
        </authorList>
    </citation>
    <scope>NUCLEOTIDE SEQUENCE</scope>
    <source>
        <strain evidence="11">KCTC 32422</strain>
    </source>
</reference>
<evidence type="ECO:0000256" key="5">
    <source>
        <dbReference type="ARBA" id="ARBA00022692"/>
    </source>
</evidence>
<keyword evidence="7 9" id="KW-1133">Transmembrane helix</keyword>